<dbReference type="RefSeq" id="WP_272087581.1">
    <property type="nucleotide sequence ID" value="NZ_JAQNDL010000002.1"/>
</dbReference>
<dbReference type="InterPro" id="IPR015943">
    <property type="entry name" value="WD40/YVTN_repeat-like_dom_sf"/>
</dbReference>
<evidence type="ECO:0000313" key="1">
    <source>
        <dbReference type="EMBL" id="MDC0719069.1"/>
    </source>
</evidence>
<dbReference type="Gene3D" id="2.130.10.10">
    <property type="entry name" value="YVTN repeat-like/Quinoprotein amine dehydrogenase"/>
    <property type="match status" value="1"/>
</dbReference>
<reference evidence="1 2" key="1">
    <citation type="submission" date="2022-11" db="EMBL/GenBank/DDBJ databases">
        <title>Minimal conservation of predation-associated metabolite biosynthetic gene clusters underscores biosynthetic potential of Myxococcota including descriptions for ten novel species: Archangium lansinium sp. nov., Myxococcus landrumus sp. nov., Nannocystis bai.</title>
        <authorList>
            <person name="Ahearne A."/>
            <person name="Stevens C."/>
            <person name="Dowd S."/>
        </authorList>
    </citation>
    <scope>NUCLEOTIDE SEQUENCE [LARGE SCALE GENOMIC DNA]</scope>
    <source>
        <strain evidence="1 2">BB15-2</strain>
    </source>
</reference>
<comment type="caution">
    <text evidence="1">The sequence shown here is derived from an EMBL/GenBank/DDBJ whole genome shotgun (WGS) entry which is preliminary data.</text>
</comment>
<proteinExistence type="predicted"/>
<protein>
    <submittedName>
        <fullName evidence="1">Uncharacterized protein</fullName>
    </submittedName>
</protein>
<dbReference type="InterPro" id="IPR011047">
    <property type="entry name" value="Quinoprotein_ADH-like_sf"/>
</dbReference>
<name>A0ABT5DZL0_9BACT</name>
<organism evidence="1 2">
    <name type="scientific">Nannocystis bainbridge</name>
    <dbReference type="NCBI Taxonomy" id="2995303"/>
    <lineage>
        <taxon>Bacteria</taxon>
        <taxon>Pseudomonadati</taxon>
        <taxon>Myxococcota</taxon>
        <taxon>Polyangia</taxon>
        <taxon>Nannocystales</taxon>
        <taxon>Nannocystaceae</taxon>
        <taxon>Nannocystis</taxon>
    </lineage>
</organism>
<dbReference type="Proteomes" id="UP001221686">
    <property type="component" value="Unassembled WGS sequence"/>
</dbReference>
<evidence type="ECO:0000313" key="2">
    <source>
        <dbReference type="Proteomes" id="UP001221686"/>
    </source>
</evidence>
<sequence>MAIDAQGRIVVVGLETDADENFAGLVLVLAPDGTELWTRRFAAALELDAVFNDVVVGDDGAIFVAGWDASRLGVVRRLDRDGNDVWAYSVPTPDEESSSVTALVLAHEGLYSLGEAFNDSTGTHMVLRRHNVGSGAPVWETPAKAEGSTRGYGLTEANGRLIVAGAALPPGEGKDRPLTAVFDASGALQSLAVETGTSGAWHAVTAIGEEGDVVLTGWLSQGKSARRIAADGSERWTHLLDTSNYGYGGLGVAADFDGSVLVTGSVGDGPAQEDLYMARLEGDGAARWSALYDNTTLGFSERGYDVAVGPEFFVVVGFETVAISDTDLWIRRFVSG</sequence>
<dbReference type="PANTHER" id="PTHR42754:SF1">
    <property type="entry name" value="LIPOPROTEIN"/>
    <property type="match status" value="1"/>
</dbReference>
<gene>
    <name evidence="1" type="ORF">POL25_19345</name>
</gene>
<accession>A0ABT5DZL0</accession>
<dbReference type="PANTHER" id="PTHR42754">
    <property type="entry name" value="ENDOGLUCANASE"/>
    <property type="match status" value="1"/>
</dbReference>
<keyword evidence="2" id="KW-1185">Reference proteome</keyword>
<dbReference type="SUPFAM" id="SSF50998">
    <property type="entry name" value="Quinoprotein alcohol dehydrogenase-like"/>
    <property type="match status" value="1"/>
</dbReference>
<dbReference type="EMBL" id="JAQNDL010000002">
    <property type="protein sequence ID" value="MDC0719069.1"/>
    <property type="molecule type" value="Genomic_DNA"/>
</dbReference>